<evidence type="ECO:0000313" key="2">
    <source>
        <dbReference type="Proteomes" id="UP000006976"/>
    </source>
</evidence>
<dbReference type="EMBL" id="AHEV01000057">
    <property type="protein sequence ID" value="EJR28883.1"/>
    <property type="molecule type" value="Genomic_DNA"/>
</dbReference>
<name>A0ABC9QV59_BACMY</name>
<reference evidence="1 2" key="1">
    <citation type="submission" date="2012-04" db="EMBL/GenBank/DDBJ databases">
        <title>The Genome Sequence of Bacillus cereus VD078.</title>
        <authorList>
            <consortium name="The Broad Institute Genome Sequencing Platform"/>
            <consortium name="The Broad Institute Genome Sequencing Center for Infectious Disease"/>
            <person name="Feldgarden M."/>
            <person name="Van der Auwera G.A."/>
            <person name="Mahillon J."/>
            <person name="Duprez V."/>
            <person name="Timmery S."/>
            <person name="Mattelet C."/>
            <person name="Dierick K."/>
            <person name="Sun M."/>
            <person name="Yu Z."/>
            <person name="Zhu L."/>
            <person name="Hu X."/>
            <person name="Shank E.B."/>
            <person name="Swiecicka I."/>
            <person name="Hansen B.M."/>
            <person name="Andrup L."/>
            <person name="Young S.K."/>
            <person name="Zeng Q."/>
            <person name="Gargeya S."/>
            <person name="Fitzgerald M."/>
            <person name="Haas B."/>
            <person name="Abouelleil A."/>
            <person name="Alvarado L."/>
            <person name="Arachchi H.M."/>
            <person name="Berlin A."/>
            <person name="Chapman S.B."/>
            <person name="Goldberg J."/>
            <person name="Griggs A."/>
            <person name="Gujja S."/>
            <person name="Hansen M."/>
            <person name="Howarth C."/>
            <person name="Imamovic A."/>
            <person name="Larimer J."/>
            <person name="McCowen C."/>
            <person name="Montmayeur A."/>
            <person name="Murphy C."/>
            <person name="Neiman D."/>
            <person name="Pearson M."/>
            <person name="Priest M."/>
            <person name="Roberts A."/>
            <person name="Saif S."/>
            <person name="Shea T."/>
            <person name="Sisk P."/>
            <person name="Sykes S."/>
            <person name="Wortman J."/>
            <person name="Nusbaum C."/>
            <person name="Birren B."/>
        </authorList>
    </citation>
    <scope>NUCLEOTIDE SEQUENCE [LARGE SCALE GENOMIC DNA]</scope>
    <source>
        <strain evidence="1 2">VD078</strain>
    </source>
</reference>
<evidence type="ECO:0000313" key="1">
    <source>
        <dbReference type="EMBL" id="EJR28883.1"/>
    </source>
</evidence>
<sequence>MKYLQVIICMCILGIYMYPQISFASTNGGVPFLINNGKCPNPQELGDVSSDKGLLQALDTIIPKVYKGQNYKDWKVETIAHLPKSPHPKAYYGMAKHYCGKEIANKSWFVEVLFPQYLPSYDAAHRQIFTTKNKKGQWFAWFRFH</sequence>
<gene>
    <name evidence="1" type="ORF">III_05989</name>
</gene>
<proteinExistence type="predicted"/>
<organism evidence="1 2">
    <name type="scientific">Bacillus mycoides</name>
    <dbReference type="NCBI Taxonomy" id="1405"/>
    <lineage>
        <taxon>Bacteria</taxon>
        <taxon>Bacillati</taxon>
        <taxon>Bacillota</taxon>
        <taxon>Bacilli</taxon>
        <taxon>Bacillales</taxon>
        <taxon>Bacillaceae</taxon>
        <taxon>Bacillus</taxon>
        <taxon>Bacillus cereus group</taxon>
    </lineage>
</organism>
<dbReference type="Proteomes" id="UP000006976">
    <property type="component" value="Unassembled WGS sequence"/>
</dbReference>
<dbReference type="AlphaFoldDB" id="A0ABC9QV59"/>
<accession>A0ABC9QV59</accession>
<dbReference type="RefSeq" id="WP_002170045.1">
    <property type="nucleotide sequence ID" value="NZ_JH792254.1"/>
</dbReference>
<comment type="caution">
    <text evidence="1">The sequence shown here is derived from an EMBL/GenBank/DDBJ whole genome shotgun (WGS) entry which is preliminary data.</text>
</comment>
<protein>
    <submittedName>
        <fullName evidence="1">Uncharacterized protein</fullName>
    </submittedName>
</protein>